<dbReference type="AlphaFoldDB" id="A0A126PVL9"/>
<evidence type="ECO:0000313" key="5">
    <source>
        <dbReference type="Proteomes" id="UP000063991"/>
    </source>
</evidence>
<evidence type="ECO:0000259" key="3">
    <source>
        <dbReference type="PROSITE" id="PS51898"/>
    </source>
</evidence>
<dbReference type="SUPFAM" id="SSF56349">
    <property type="entry name" value="DNA breaking-rejoining enzymes"/>
    <property type="match status" value="1"/>
</dbReference>
<dbReference type="InterPro" id="IPR050090">
    <property type="entry name" value="Tyrosine_recombinase_XerCD"/>
</dbReference>
<keyword evidence="2" id="KW-0233">DNA recombination</keyword>
<organism evidence="4 5">
    <name type="scientific">Alteromonas macleodii</name>
    <name type="common">Pseudoalteromonas macleodii</name>
    <dbReference type="NCBI Taxonomy" id="28108"/>
    <lineage>
        <taxon>Bacteria</taxon>
        <taxon>Pseudomonadati</taxon>
        <taxon>Pseudomonadota</taxon>
        <taxon>Gammaproteobacteria</taxon>
        <taxon>Alteromonadales</taxon>
        <taxon>Alteromonadaceae</taxon>
        <taxon>Alteromonas/Salinimonas group</taxon>
        <taxon>Alteromonas</taxon>
    </lineage>
</organism>
<dbReference type="RefSeq" id="WP_061093968.1">
    <property type="nucleotide sequence ID" value="NZ_CP014323.1"/>
</dbReference>
<reference evidence="4 5" key="1">
    <citation type="submission" date="2015-12" db="EMBL/GenBank/DDBJ databases">
        <authorList>
            <person name="Shamseldin A."/>
            <person name="Moawad H."/>
            <person name="Abd El-Rahim W.M."/>
            <person name="Sadowsky M.J."/>
        </authorList>
    </citation>
    <scope>NUCLEOTIDE SEQUENCE [LARGE SCALE GENOMIC DNA]</scope>
    <source>
        <strain evidence="4 5">D7</strain>
    </source>
</reference>
<dbReference type="GO" id="GO:0003677">
    <property type="term" value="F:DNA binding"/>
    <property type="evidence" value="ECO:0007669"/>
    <property type="project" value="InterPro"/>
</dbReference>
<evidence type="ECO:0000256" key="2">
    <source>
        <dbReference type="ARBA" id="ARBA00023172"/>
    </source>
</evidence>
<accession>A0A126PVL9</accession>
<name>A0A126PVL9_ALTMA</name>
<dbReference type="InterPro" id="IPR011010">
    <property type="entry name" value="DNA_brk_join_enz"/>
</dbReference>
<dbReference type="Proteomes" id="UP000063991">
    <property type="component" value="Chromosome"/>
</dbReference>
<dbReference type="PANTHER" id="PTHR30349">
    <property type="entry name" value="PHAGE INTEGRASE-RELATED"/>
    <property type="match status" value="1"/>
</dbReference>
<gene>
    <name evidence="4" type="ORF">AVL55_00965</name>
</gene>
<dbReference type="PANTHER" id="PTHR30349:SF64">
    <property type="entry name" value="PROPHAGE INTEGRASE INTD-RELATED"/>
    <property type="match status" value="1"/>
</dbReference>
<proteinExistence type="predicted"/>
<sequence>MKLRRVEKDGINETAFLIVDDYGVPIDRLCRFTLIENDSKSDDYQESIARTVIHIEKWADAHSSIEEQMSDGCFSDGELYVSLKRHLERYSEDTGKLPQIPPRIIQPEYFNQRIDRAIAYFEYYLNIALSKRRADALHTHNLQKRAEKLFAKLKEEKRPTSNISKIKGLSVIAQASLYNGLDEENLFGWNKNTRLRNKMIIRLFYETGIRKGELLSLTIENCHTTKLSKGERPYIHTMENVKYPDPRKKKPHEKTRNRILPISQSLCDLINEYKDIRNKSDAAKRQPPFLVLSSQGDNSPLSLSGLNGIFATIKEHLPDIKSLGPHRLRHTFFENLDRMMYLKNYTDGQKIKIKNSLGGWSPSSRMSENYEKLATEEQCYDALNKLNYETELEMGQLKIEELPF</sequence>
<keyword evidence="1" id="KW-0229">DNA integration</keyword>
<dbReference type="PROSITE" id="PS51898">
    <property type="entry name" value="TYR_RECOMBINASE"/>
    <property type="match status" value="1"/>
</dbReference>
<dbReference type="InterPro" id="IPR013762">
    <property type="entry name" value="Integrase-like_cat_sf"/>
</dbReference>
<dbReference type="GO" id="GO:0006310">
    <property type="term" value="P:DNA recombination"/>
    <property type="evidence" value="ECO:0007669"/>
    <property type="project" value="UniProtKB-KW"/>
</dbReference>
<dbReference type="Gene3D" id="1.10.443.10">
    <property type="entry name" value="Intergrase catalytic core"/>
    <property type="match status" value="1"/>
</dbReference>
<dbReference type="Pfam" id="PF00589">
    <property type="entry name" value="Phage_integrase"/>
    <property type="match status" value="1"/>
</dbReference>
<evidence type="ECO:0000256" key="1">
    <source>
        <dbReference type="ARBA" id="ARBA00022908"/>
    </source>
</evidence>
<dbReference type="OrthoDB" id="6819422at2"/>
<feature type="domain" description="Tyr recombinase" evidence="3">
    <location>
        <begin position="164"/>
        <end position="384"/>
    </location>
</feature>
<dbReference type="InterPro" id="IPR002104">
    <property type="entry name" value="Integrase_catalytic"/>
</dbReference>
<evidence type="ECO:0000313" key="4">
    <source>
        <dbReference type="EMBL" id="AMJ96870.1"/>
    </source>
</evidence>
<dbReference type="EMBL" id="CP014323">
    <property type="protein sequence ID" value="AMJ96870.1"/>
    <property type="molecule type" value="Genomic_DNA"/>
</dbReference>
<dbReference type="GO" id="GO:0015074">
    <property type="term" value="P:DNA integration"/>
    <property type="evidence" value="ECO:0007669"/>
    <property type="project" value="UniProtKB-KW"/>
</dbReference>
<dbReference type="CDD" id="cd00397">
    <property type="entry name" value="DNA_BRE_C"/>
    <property type="match status" value="1"/>
</dbReference>
<protein>
    <recommendedName>
        <fullName evidence="3">Tyr recombinase domain-containing protein</fullName>
    </recommendedName>
</protein>